<name>A0ACA9PXB8_9GLOM</name>
<evidence type="ECO:0000313" key="2">
    <source>
        <dbReference type="Proteomes" id="UP000789525"/>
    </source>
</evidence>
<reference evidence="1" key="1">
    <citation type="submission" date="2021-06" db="EMBL/GenBank/DDBJ databases">
        <authorList>
            <person name="Kallberg Y."/>
            <person name="Tangrot J."/>
            <person name="Rosling A."/>
        </authorList>
    </citation>
    <scope>NUCLEOTIDE SEQUENCE</scope>
    <source>
        <strain evidence="1">CL356</strain>
    </source>
</reference>
<sequence>KKMADIDDIEDIQDIQEAEAMFEAVSYLAAKSNNFVLNECSLMANDDPKEKDENGNEKTRRQAPIGVRHKDDGVQTPDRFSWAHSLDKWYAVWIWAGIPAVQIMTQSRLSMALGYVGQEKPVSLRNILKVTDELDYSYGPTVAPIEKSYDISSVESFELEHRISLPDVILVETLPKMEREYVSSNEQEYESETQTFERILPPPDTQPNEASLAVKITFSSHETDRVGHGNSAQVFRVMMEHPEITTEHGDNTRAKDFVSNEGNSYAISPDYLSEAREGYIQTKPIHQPQPCVAAMPKFYGMYKDKNGQLMLLLEECGTPIRPEKLKPHHK</sequence>
<dbReference type="Proteomes" id="UP000789525">
    <property type="component" value="Unassembled WGS sequence"/>
</dbReference>
<organism evidence="1 2">
    <name type="scientific">Acaulospora colombiana</name>
    <dbReference type="NCBI Taxonomy" id="27376"/>
    <lineage>
        <taxon>Eukaryota</taxon>
        <taxon>Fungi</taxon>
        <taxon>Fungi incertae sedis</taxon>
        <taxon>Mucoromycota</taxon>
        <taxon>Glomeromycotina</taxon>
        <taxon>Glomeromycetes</taxon>
        <taxon>Diversisporales</taxon>
        <taxon>Acaulosporaceae</taxon>
        <taxon>Acaulospora</taxon>
    </lineage>
</organism>
<keyword evidence="2" id="KW-1185">Reference proteome</keyword>
<evidence type="ECO:0000313" key="1">
    <source>
        <dbReference type="EMBL" id="CAG8729192.1"/>
    </source>
</evidence>
<accession>A0ACA9PXB8</accession>
<dbReference type="EMBL" id="CAJVPT010042002">
    <property type="protein sequence ID" value="CAG8729192.1"/>
    <property type="molecule type" value="Genomic_DNA"/>
</dbReference>
<protein>
    <submittedName>
        <fullName evidence="1">3751_t:CDS:1</fullName>
    </submittedName>
</protein>
<proteinExistence type="predicted"/>
<feature type="non-terminal residue" evidence="1">
    <location>
        <position position="1"/>
    </location>
</feature>
<comment type="caution">
    <text evidence="1">The sequence shown here is derived from an EMBL/GenBank/DDBJ whole genome shotgun (WGS) entry which is preliminary data.</text>
</comment>
<gene>
    <name evidence="1" type="ORF">ACOLOM_LOCUS11537</name>
</gene>